<dbReference type="Gene3D" id="3.30.1580.10">
    <property type="entry name" value="Head-to-tail joining protein W"/>
    <property type="match status" value="1"/>
</dbReference>
<dbReference type="EMBL" id="CP041764">
    <property type="protein sequence ID" value="QHA89793.1"/>
    <property type="molecule type" value="Genomic_DNA"/>
</dbReference>
<dbReference type="Proteomes" id="UP000430368">
    <property type="component" value="Chromosome"/>
</dbReference>
<name>A0ABX6GU36_9GAMM</name>
<accession>A0ABX6GU36</accession>
<evidence type="ECO:0000313" key="1">
    <source>
        <dbReference type="EMBL" id="QHA89793.1"/>
    </source>
</evidence>
<proteinExistence type="predicted"/>
<dbReference type="SUPFAM" id="SSF64210">
    <property type="entry name" value="Head-to-tail joining protein W, gpW"/>
    <property type="match status" value="1"/>
</dbReference>
<reference evidence="1 2" key="1">
    <citation type="submission" date="2019-07" db="EMBL/GenBank/DDBJ databases">
        <title>Serratia dokdonensis sp. nov., an elicitor of systemic resistance in Nicotiana Tabacum.</title>
        <authorList>
            <person name="Son J.-S."/>
            <person name="Hwang Y.-J."/>
            <person name="Lee S.-Y."/>
            <person name="Ghim S.-Y."/>
        </authorList>
    </citation>
    <scope>NUCLEOTIDE SEQUENCE [LARGE SCALE GENOMIC DNA]</scope>
    <source>
        <strain evidence="1 2">KUDC3025</strain>
    </source>
</reference>
<gene>
    <name evidence="1" type="ORF">FO014_01255</name>
</gene>
<protein>
    <recommendedName>
        <fullName evidence="3">GpW</fullName>
    </recommendedName>
</protein>
<evidence type="ECO:0000313" key="2">
    <source>
        <dbReference type="Proteomes" id="UP000430368"/>
    </source>
</evidence>
<sequence>MKKEILLAQLLEAEAALHQLMIGKSVVSISRSDSAGNSRTYQYSQANIDMLKAYIVDLKGRLGLGRGRLPPAGVRA</sequence>
<keyword evidence="2" id="KW-1185">Reference proteome</keyword>
<dbReference type="InterPro" id="IPR004174">
    <property type="entry name" value="GpW"/>
</dbReference>
<dbReference type="Pfam" id="PF02831">
    <property type="entry name" value="gpW"/>
    <property type="match status" value="1"/>
</dbReference>
<dbReference type="InterPro" id="IPR036626">
    <property type="entry name" value="GpW_sf"/>
</dbReference>
<organism evidence="1 2">
    <name type="scientific">Serratia rhizosphaerae</name>
    <dbReference type="NCBI Taxonomy" id="2597702"/>
    <lineage>
        <taxon>Bacteria</taxon>
        <taxon>Pseudomonadati</taxon>
        <taxon>Pseudomonadota</taxon>
        <taxon>Gammaproteobacteria</taxon>
        <taxon>Enterobacterales</taxon>
        <taxon>Yersiniaceae</taxon>
        <taxon>Serratia</taxon>
    </lineage>
</organism>
<evidence type="ECO:0008006" key="3">
    <source>
        <dbReference type="Google" id="ProtNLM"/>
    </source>
</evidence>